<keyword evidence="2" id="KW-0378">Hydrolase</keyword>
<keyword evidence="2" id="KW-0255">Endonuclease</keyword>
<reference evidence="2 3" key="1">
    <citation type="submission" date="2019-03" db="EMBL/GenBank/DDBJ databases">
        <authorList>
            <person name="Kim M.K.M."/>
        </authorList>
    </citation>
    <scope>NUCLEOTIDE SEQUENCE [LARGE SCALE GENOMIC DNA]</scope>
    <source>
        <strain evidence="2 3">17J68-12</strain>
    </source>
</reference>
<dbReference type="EMBL" id="SJZI01000042">
    <property type="protein sequence ID" value="TCJ14443.1"/>
    <property type="molecule type" value="Genomic_DNA"/>
</dbReference>
<accession>A0A4R1BBS2</accession>
<sequence>MKNSEHRRRCYHASPVQFRNRIGFSRSMRKQPTNAEWLLWQQLRRRQVSGNKFRRQPVIGRFIVDFACLERQLIVEVDGGYHQEGDQPELDRDRDAELAGLGFRVLRFSNEAVETRITAVLDEIRAALL</sequence>
<dbReference type="PANTHER" id="PTHR38590">
    <property type="entry name" value="BLL0828 PROTEIN"/>
    <property type="match status" value="1"/>
</dbReference>
<dbReference type="Gene3D" id="3.40.960.10">
    <property type="entry name" value="VSR Endonuclease"/>
    <property type="match status" value="1"/>
</dbReference>
<protein>
    <submittedName>
        <fullName evidence="2">Endonuclease domain-containing protein</fullName>
    </submittedName>
</protein>
<dbReference type="AlphaFoldDB" id="A0A4R1BBS2"/>
<proteinExistence type="predicted"/>
<name>A0A4R1BBS2_9BACT</name>
<comment type="caution">
    <text evidence="2">The sequence shown here is derived from an EMBL/GenBank/DDBJ whole genome shotgun (WGS) entry which is preliminary data.</text>
</comment>
<dbReference type="InterPro" id="IPR007569">
    <property type="entry name" value="DUF559"/>
</dbReference>
<dbReference type="Proteomes" id="UP000295334">
    <property type="component" value="Unassembled WGS sequence"/>
</dbReference>
<evidence type="ECO:0000313" key="2">
    <source>
        <dbReference type="EMBL" id="TCJ14443.1"/>
    </source>
</evidence>
<dbReference type="CDD" id="cd01038">
    <property type="entry name" value="Endonuclease_DUF559"/>
    <property type="match status" value="1"/>
</dbReference>
<feature type="domain" description="DUF559" evidence="1">
    <location>
        <begin position="24"/>
        <end position="128"/>
    </location>
</feature>
<keyword evidence="2" id="KW-0540">Nuclease</keyword>
<dbReference type="InterPro" id="IPR011335">
    <property type="entry name" value="Restrct_endonuc-II-like"/>
</dbReference>
<organism evidence="2 3">
    <name type="scientific">Flaviaesturariibacter flavus</name>
    <dbReference type="NCBI Taxonomy" id="2502780"/>
    <lineage>
        <taxon>Bacteria</taxon>
        <taxon>Pseudomonadati</taxon>
        <taxon>Bacteroidota</taxon>
        <taxon>Chitinophagia</taxon>
        <taxon>Chitinophagales</taxon>
        <taxon>Chitinophagaceae</taxon>
        <taxon>Flaviaestuariibacter</taxon>
    </lineage>
</organism>
<dbReference type="GO" id="GO:0004519">
    <property type="term" value="F:endonuclease activity"/>
    <property type="evidence" value="ECO:0007669"/>
    <property type="project" value="UniProtKB-KW"/>
</dbReference>
<dbReference type="SUPFAM" id="SSF52980">
    <property type="entry name" value="Restriction endonuclease-like"/>
    <property type="match status" value="1"/>
</dbReference>
<dbReference type="InterPro" id="IPR047216">
    <property type="entry name" value="Endonuclease_DUF559_bact"/>
</dbReference>
<dbReference type="Pfam" id="PF04480">
    <property type="entry name" value="DUF559"/>
    <property type="match status" value="1"/>
</dbReference>
<evidence type="ECO:0000313" key="3">
    <source>
        <dbReference type="Proteomes" id="UP000295334"/>
    </source>
</evidence>
<gene>
    <name evidence="2" type="ORF">EPD60_10660</name>
</gene>
<dbReference type="PANTHER" id="PTHR38590:SF1">
    <property type="entry name" value="BLL0828 PROTEIN"/>
    <property type="match status" value="1"/>
</dbReference>
<dbReference type="OrthoDB" id="9798754at2"/>
<keyword evidence="3" id="KW-1185">Reference proteome</keyword>
<evidence type="ECO:0000259" key="1">
    <source>
        <dbReference type="Pfam" id="PF04480"/>
    </source>
</evidence>